<dbReference type="OrthoDB" id="10653987at2759"/>
<dbReference type="InParanoid" id="A0A078B062"/>
<name>A0A078B062_STYLE</name>
<dbReference type="EMBL" id="CCKQ01014658">
    <property type="protein sequence ID" value="CDW86453.1"/>
    <property type="molecule type" value="Genomic_DNA"/>
</dbReference>
<proteinExistence type="predicted"/>
<gene>
    <name evidence="1" type="primary">Contig3116.g3334</name>
    <name evidence="1" type="ORF">STYLEM_15548</name>
</gene>
<organism evidence="1 2">
    <name type="scientific">Stylonychia lemnae</name>
    <name type="common">Ciliate</name>
    <dbReference type="NCBI Taxonomy" id="5949"/>
    <lineage>
        <taxon>Eukaryota</taxon>
        <taxon>Sar</taxon>
        <taxon>Alveolata</taxon>
        <taxon>Ciliophora</taxon>
        <taxon>Intramacronucleata</taxon>
        <taxon>Spirotrichea</taxon>
        <taxon>Stichotrichia</taxon>
        <taxon>Sporadotrichida</taxon>
        <taxon>Oxytrichidae</taxon>
        <taxon>Stylonychinae</taxon>
        <taxon>Stylonychia</taxon>
    </lineage>
</organism>
<dbReference type="Proteomes" id="UP000039865">
    <property type="component" value="Unassembled WGS sequence"/>
</dbReference>
<evidence type="ECO:0000313" key="2">
    <source>
        <dbReference type="Proteomes" id="UP000039865"/>
    </source>
</evidence>
<dbReference type="AlphaFoldDB" id="A0A078B062"/>
<keyword evidence="2" id="KW-1185">Reference proteome</keyword>
<protein>
    <submittedName>
        <fullName evidence="1">Uncharacterized protein</fullName>
    </submittedName>
</protein>
<sequence>MVKKYTRVTDEQRRELIKLIYENNYTIKKAGAEVGIPYPNAKAVNQTYLLEKRTTKKTFRFRLKNVDIGRQIHRNHLALERDNPFENNPEEQVKRTCGIKPISKDNDGALIRRERASLNYLENFQSVDMQPLSMVLYREDVENIRQTNITDFNNSTQQIKLIEAFGQRLQEQTFDGFKFDFEKYEQSITRQIQYQIGIQSLQLSYLQSTDIQLKKDHSSSSFLHKIERFREINRILALQDD</sequence>
<evidence type="ECO:0000313" key="1">
    <source>
        <dbReference type="EMBL" id="CDW86453.1"/>
    </source>
</evidence>
<accession>A0A078B062</accession>
<reference evidence="1 2" key="1">
    <citation type="submission" date="2014-06" db="EMBL/GenBank/DDBJ databases">
        <authorList>
            <person name="Swart Estienne"/>
        </authorList>
    </citation>
    <scope>NUCLEOTIDE SEQUENCE [LARGE SCALE GENOMIC DNA]</scope>
    <source>
        <strain evidence="1 2">130c</strain>
    </source>
</reference>